<dbReference type="AlphaFoldDB" id="A0A4Q1BIQ2"/>
<keyword evidence="4" id="KW-1185">Reference proteome</keyword>
<dbReference type="VEuPathDB" id="FungiDB:TREMEDRAFT_55980"/>
<dbReference type="SUPFAM" id="SSF51161">
    <property type="entry name" value="Trimeric LpxA-like enzymes"/>
    <property type="match status" value="1"/>
</dbReference>
<dbReference type="InterPro" id="IPR051159">
    <property type="entry name" value="Hexapeptide_acetyltransf"/>
</dbReference>
<protein>
    <recommendedName>
        <fullName evidence="5">Mannose-1-phosphate guanylyltransferase</fullName>
    </recommendedName>
</protein>
<evidence type="ECO:0000256" key="1">
    <source>
        <dbReference type="ARBA" id="ARBA00007274"/>
    </source>
</evidence>
<name>A0A4Q1BIQ2_TREME</name>
<dbReference type="STRING" id="5217.A0A4Q1BIQ2"/>
<keyword evidence="2" id="KW-0808">Transferase</keyword>
<dbReference type="Pfam" id="PF00132">
    <property type="entry name" value="Hexapep"/>
    <property type="match status" value="1"/>
</dbReference>
<dbReference type="PANTHER" id="PTHR23416:SF23">
    <property type="entry name" value="ACETYLTRANSFERASE C18B11.09C-RELATED"/>
    <property type="match status" value="1"/>
</dbReference>
<accession>A0A4Q1BIQ2</accession>
<evidence type="ECO:0008006" key="5">
    <source>
        <dbReference type="Google" id="ProtNLM"/>
    </source>
</evidence>
<dbReference type="Pfam" id="PF14602">
    <property type="entry name" value="Hexapep_2"/>
    <property type="match status" value="1"/>
</dbReference>
<dbReference type="InterPro" id="IPR011004">
    <property type="entry name" value="Trimer_LpxA-like_sf"/>
</dbReference>
<dbReference type="Proteomes" id="UP000289152">
    <property type="component" value="Unassembled WGS sequence"/>
</dbReference>
<dbReference type="Gene3D" id="2.160.10.10">
    <property type="entry name" value="Hexapeptide repeat proteins"/>
    <property type="match status" value="1"/>
</dbReference>
<dbReference type="GO" id="GO:0008374">
    <property type="term" value="F:O-acyltransferase activity"/>
    <property type="evidence" value="ECO:0007669"/>
    <property type="project" value="TreeGrafter"/>
</dbReference>
<dbReference type="EMBL" id="SDIL01000066">
    <property type="protein sequence ID" value="RXK37534.1"/>
    <property type="molecule type" value="Genomic_DNA"/>
</dbReference>
<dbReference type="OrthoDB" id="25818at2759"/>
<gene>
    <name evidence="3" type="ORF">M231_05159</name>
</gene>
<evidence type="ECO:0000256" key="2">
    <source>
        <dbReference type="ARBA" id="ARBA00022679"/>
    </source>
</evidence>
<evidence type="ECO:0000313" key="3">
    <source>
        <dbReference type="EMBL" id="RXK37534.1"/>
    </source>
</evidence>
<reference evidence="3 4" key="1">
    <citation type="submission" date="2016-06" db="EMBL/GenBank/DDBJ databases">
        <title>Evolution of pathogenesis and genome organization in the Tremellales.</title>
        <authorList>
            <person name="Cuomo C."/>
            <person name="Litvintseva A."/>
            <person name="Heitman J."/>
            <person name="Chen Y."/>
            <person name="Sun S."/>
            <person name="Springer D."/>
            <person name="Dromer F."/>
            <person name="Young S."/>
            <person name="Zeng Q."/>
            <person name="Chapman S."/>
            <person name="Gujja S."/>
            <person name="Saif S."/>
            <person name="Birren B."/>
        </authorList>
    </citation>
    <scope>NUCLEOTIDE SEQUENCE [LARGE SCALE GENOMIC DNA]</scope>
    <source>
        <strain evidence="3 4">ATCC 28783</strain>
    </source>
</reference>
<dbReference type="PANTHER" id="PTHR23416">
    <property type="entry name" value="SIALIC ACID SYNTHASE-RELATED"/>
    <property type="match status" value="1"/>
</dbReference>
<evidence type="ECO:0000313" key="4">
    <source>
        <dbReference type="Proteomes" id="UP000289152"/>
    </source>
</evidence>
<comment type="caution">
    <text evidence="3">The sequence shown here is derived from an EMBL/GenBank/DDBJ whole genome shotgun (WGS) entry which is preliminary data.</text>
</comment>
<organism evidence="3 4">
    <name type="scientific">Tremella mesenterica</name>
    <name type="common">Jelly fungus</name>
    <dbReference type="NCBI Taxonomy" id="5217"/>
    <lineage>
        <taxon>Eukaryota</taxon>
        <taxon>Fungi</taxon>
        <taxon>Dikarya</taxon>
        <taxon>Basidiomycota</taxon>
        <taxon>Agaricomycotina</taxon>
        <taxon>Tremellomycetes</taxon>
        <taxon>Tremellales</taxon>
        <taxon>Tremellaceae</taxon>
        <taxon>Tremella</taxon>
    </lineage>
</organism>
<sequence>GHVRFGAKVLISPGSHILDCCPVTIGTRTMIGANATIMSGGHSVFPSNRWPESTSLLDPTADGAPIYIGSDCWFGANVTVLQGVRIGDGCTIGAGSVVVKDIPDRCVAVGNPCRVIKRLDDIPAESMEEYIERFKNGDNGGKMKWAHDGQGGTKWLRE</sequence>
<proteinExistence type="inferred from homology"/>
<dbReference type="InterPro" id="IPR001451">
    <property type="entry name" value="Hexapep"/>
</dbReference>
<feature type="non-terminal residue" evidence="3">
    <location>
        <position position="1"/>
    </location>
</feature>
<dbReference type="InParanoid" id="A0A4Q1BIQ2"/>
<comment type="similarity">
    <text evidence="1">Belongs to the transferase hexapeptide repeat family.</text>
</comment>